<dbReference type="EMBL" id="WVHK01000040">
    <property type="protein sequence ID" value="MXV20285.1"/>
    <property type="molecule type" value="Genomic_DNA"/>
</dbReference>
<proteinExistence type="predicted"/>
<protein>
    <recommendedName>
        <fullName evidence="3">DUF3168 domain-containing protein</fullName>
    </recommendedName>
</protein>
<evidence type="ECO:0000313" key="1">
    <source>
        <dbReference type="EMBL" id="MXV20285.1"/>
    </source>
</evidence>
<keyword evidence="2" id="KW-1185">Reference proteome</keyword>
<gene>
    <name evidence="1" type="ORF">GLX28_11630</name>
</gene>
<accession>A0A6I4YRU0</accession>
<evidence type="ECO:0000313" key="2">
    <source>
        <dbReference type="Proteomes" id="UP000430519"/>
    </source>
</evidence>
<sequence length="145" mass="15345">MQSVALDLHRQISAALPGVSVLLPDEQQLPLQAAPVDEQGRPAVGAGERGLGAYLASRPLGYIQIEWPRFITGEEYWTPVAAVATTAAAADALARQIREAVAGAPGDVSWYVLQQAPTLTPLPGRAVMSRAVYAIELLHGELPPT</sequence>
<dbReference type="AlphaFoldDB" id="A0A6I4YRU0"/>
<comment type="caution">
    <text evidence="1">The sequence shown here is derived from an EMBL/GenBank/DDBJ whole genome shotgun (WGS) entry which is preliminary data.</text>
</comment>
<name>A0A6I4YRU0_9DEIO</name>
<dbReference type="Proteomes" id="UP000430519">
    <property type="component" value="Unassembled WGS sequence"/>
</dbReference>
<reference evidence="1 2" key="1">
    <citation type="submission" date="2019-11" db="EMBL/GenBank/DDBJ databases">
        <title>Genome sequence of Deinococcus xianganensis Y35, AI-2 producing algicidal bacterium, isolated from lake water.</title>
        <authorList>
            <person name="Li Y."/>
        </authorList>
    </citation>
    <scope>NUCLEOTIDE SEQUENCE [LARGE SCALE GENOMIC DNA]</scope>
    <source>
        <strain evidence="1 2">Y35</strain>
    </source>
</reference>
<dbReference type="RefSeq" id="WP_160979663.1">
    <property type="nucleotide sequence ID" value="NZ_WVHK01000040.1"/>
</dbReference>
<organism evidence="1 2">
    <name type="scientific">Deinococcus xianganensis</name>
    <dbReference type="NCBI Taxonomy" id="1507289"/>
    <lineage>
        <taxon>Bacteria</taxon>
        <taxon>Thermotogati</taxon>
        <taxon>Deinococcota</taxon>
        <taxon>Deinococci</taxon>
        <taxon>Deinococcales</taxon>
        <taxon>Deinococcaceae</taxon>
        <taxon>Deinococcus</taxon>
    </lineage>
</organism>
<evidence type="ECO:0008006" key="3">
    <source>
        <dbReference type="Google" id="ProtNLM"/>
    </source>
</evidence>